<reference evidence="1 2" key="1">
    <citation type="journal article" date="2013" name="Int. J. Syst. Evol. Microbiol.">
        <title>Kordia antarctica sp. nov., isolated from Antarctic seawater.</title>
        <authorList>
            <person name="Baek K."/>
            <person name="Choi A."/>
            <person name="Kang I."/>
            <person name="Lee K."/>
            <person name="Cho J.C."/>
        </authorList>
    </citation>
    <scope>NUCLEOTIDE SEQUENCE [LARGE SCALE GENOMIC DNA]</scope>
    <source>
        <strain evidence="1 2">IMCC3317</strain>
    </source>
</reference>
<accession>A0A7L4ZQ66</accession>
<organism evidence="1 2">
    <name type="scientific">Kordia antarctica</name>
    <dbReference type="NCBI Taxonomy" id="1218801"/>
    <lineage>
        <taxon>Bacteria</taxon>
        <taxon>Pseudomonadati</taxon>
        <taxon>Bacteroidota</taxon>
        <taxon>Flavobacteriia</taxon>
        <taxon>Flavobacteriales</taxon>
        <taxon>Flavobacteriaceae</taxon>
        <taxon>Kordia</taxon>
    </lineage>
</organism>
<proteinExistence type="predicted"/>
<evidence type="ECO:0000313" key="2">
    <source>
        <dbReference type="Proteomes" id="UP000464657"/>
    </source>
</evidence>
<evidence type="ECO:0000313" key="1">
    <source>
        <dbReference type="EMBL" id="QHI38650.1"/>
    </source>
</evidence>
<sequence length="44" mass="5597">MFTQNPEDVNLHAQKNDYEEWFNVVLKTQQDQFFFVHYLYNRLW</sequence>
<keyword evidence="2" id="KW-1185">Reference proteome</keyword>
<dbReference type="Proteomes" id="UP000464657">
    <property type="component" value="Chromosome"/>
</dbReference>
<dbReference type="KEGG" id="kan:IMCC3317_40440"/>
<name>A0A7L4ZQ66_9FLAO</name>
<protein>
    <submittedName>
        <fullName evidence="1">Uncharacterized protein</fullName>
    </submittedName>
</protein>
<dbReference type="AlphaFoldDB" id="A0A7L4ZQ66"/>
<dbReference type="EMBL" id="CP019288">
    <property type="protein sequence ID" value="QHI38650.1"/>
    <property type="molecule type" value="Genomic_DNA"/>
</dbReference>
<gene>
    <name evidence="1" type="ORF">IMCC3317_40440</name>
</gene>